<feature type="compositionally biased region" description="Low complexity" evidence="1">
    <location>
        <begin position="198"/>
        <end position="220"/>
    </location>
</feature>
<dbReference type="InterPro" id="IPR045518">
    <property type="entry name" value="2EXR"/>
</dbReference>
<feature type="compositionally biased region" description="Polar residues" evidence="1">
    <location>
        <begin position="156"/>
        <end position="168"/>
    </location>
</feature>
<comment type="caution">
    <text evidence="3">The sequence shown here is derived from an EMBL/GenBank/DDBJ whole genome shotgun (WGS) entry which is preliminary data.</text>
</comment>
<dbReference type="OrthoDB" id="3540486at2759"/>
<feature type="region of interest" description="Disordered" evidence="1">
    <location>
        <begin position="130"/>
        <end position="229"/>
    </location>
</feature>
<sequence length="450" mass="49748">MYSRPTFWLEFRLLSDGLQTNAVHAMPLTAWHKKNTPVFSLFPALPTELRLKVWEYLIAPRIVGIACLCLDDGTSSVEVQRDEIWGPHPAIKPAVPVLLHIDRETRALALRHYELSFEWKVPRVLAGADMHPPAPSRSPILAPPPVMPESPAAGSSRPTNDSSLSHISSYHDLLDPSPPSSTSGVGGERRTGAEAVYNSTTTTATNGGTTTAIGKGTSTIFSPERRTSSPPRTWFNFALDAVYLLGELEPCDSFGFNSPMTYFIPSQTARRVRKAAVSFSALRYGGTGGQQIFGALFHVVDRFPPSSDDGEVLVCVTERDEWTHAMMGYGTPLVDEGDRRRRSRHHRRLLEARTNNNDNVDAAVGREIGVGAVTAQRLPADDDEAEGGNVVQKIWRDWYRGAIVTSPLKNLRFSLIPESDLEHHVYDFMMATPAKPRPRGNKRDISTAER</sequence>
<evidence type="ECO:0000313" key="4">
    <source>
        <dbReference type="Proteomes" id="UP000319160"/>
    </source>
</evidence>
<dbReference type="PANTHER" id="PTHR35910:SF6">
    <property type="entry name" value="2EXR DOMAIN-CONTAINING PROTEIN"/>
    <property type="match status" value="1"/>
</dbReference>
<dbReference type="AlphaFoldDB" id="A0A553HW87"/>
<proteinExistence type="predicted"/>
<feature type="domain" description="2EXR" evidence="2">
    <location>
        <begin position="39"/>
        <end position="120"/>
    </location>
</feature>
<feature type="compositionally biased region" description="Pro residues" evidence="1">
    <location>
        <begin position="132"/>
        <end position="148"/>
    </location>
</feature>
<reference evidence="4" key="1">
    <citation type="submission" date="2019-06" db="EMBL/GenBank/DDBJ databases">
        <title>Draft genome sequence of the griseofulvin-producing fungus Xylaria cubensis strain G536.</title>
        <authorList>
            <person name="Mead M.E."/>
            <person name="Raja H.A."/>
            <person name="Steenwyk J.L."/>
            <person name="Knowles S.L."/>
            <person name="Oberlies N.H."/>
            <person name="Rokas A."/>
        </authorList>
    </citation>
    <scope>NUCLEOTIDE SEQUENCE [LARGE SCALE GENOMIC DNA]</scope>
    <source>
        <strain evidence="4">G536</strain>
    </source>
</reference>
<evidence type="ECO:0000256" key="1">
    <source>
        <dbReference type="SAM" id="MobiDB-lite"/>
    </source>
</evidence>
<keyword evidence="4" id="KW-1185">Reference proteome</keyword>
<evidence type="ECO:0000259" key="2">
    <source>
        <dbReference type="Pfam" id="PF20150"/>
    </source>
</evidence>
<evidence type="ECO:0000313" key="3">
    <source>
        <dbReference type="EMBL" id="TRX92200.1"/>
    </source>
</evidence>
<dbReference type="Proteomes" id="UP000319160">
    <property type="component" value="Unassembled WGS sequence"/>
</dbReference>
<protein>
    <recommendedName>
        <fullName evidence="2">2EXR domain-containing protein</fullName>
    </recommendedName>
</protein>
<name>A0A553HW87_9PEZI</name>
<dbReference type="Pfam" id="PF20150">
    <property type="entry name" value="2EXR"/>
    <property type="match status" value="1"/>
</dbReference>
<gene>
    <name evidence="3" type="ORF">FHL15_006815</name>
</gene>
<accession>A0A553HW87</accession>
<organism evidence="3 4">
    <name type="scientific">Xylaria flabelliformis</name>
    <dbReference type="NCBI Taxonomy" id="2512241"/>
    <lineage>
        <taxon>Eukaryota</taxon>
        <taxon>Fungi</taxon>
        <taxon>Dikarya</taxon>
        <taxon>Ascomycota</taxon>
        <taxon>Pezizomycotina</taxon>
        <taxon>Sordariomycetes</taxon>
        <taxon>Xylariomycetidae</taxon>
        <taxon>Xylariales</taxon>
        <taxon>Xylariaceae</taxon>
        <taxon>Xylaria</taxon>
    </lineage>
</organism>
<dbReference type="PANTHER" id="PTHR35910">
    <property type="entry name" value="2EXR DOMAIN-CONTAINING PROTEIN"/>
    <property type="match status" value="1"/>
</dbReference>
<dbReference type="EMBL" id="VFLP01000038">
    <property type="protein sequence ID" value="TRX92200.1"/>
    <property type="molecule type" value="Genomic_DNA"/>
</dbReference>